<accession>A0A142BGD3</accession>
<evidence type="ECO:0000313" key="6">
    <source>
        <dbReference type="EMBL" id="AMO57809.1"/>
    </source>
</evidence>
<dbReference type="CDD" id="cd01949">
    <property type="entry name" value="GGDEF"/>
    <property type="match status" value="1"/>
</dbReference>
<dbReference type="SMART" id="SM00052">
    <property type="entry name" value="EAL"/>
    <property type="match status" value="1"/>
</dbReference>
<name>A0A142BGD3_9GAMM</name>
<dbReference type="EMBL" id="CP013251">
    <property type="protein sequence ID" value="AMO57809.1"/>
    <property type="molecule type" value="Genomic_DNA"/>
</dbReference>
<sequence length="683" mass="77993">MDTEQGFILKQKLSIKLLKVVLLAAFCLGFLLSLIQIFIDARQSSIAIDSEAQQMLAMIREPSLRAAYRIEPQMGEEILTGLLEHKSVHIAAIKIPDEPELAVVERPLSTSRYRQFSDYIFEPIRIYRVSLDNKPPESTHYGELLLAIDTAYYGREFIQRSFVVMLSGLIHSMAMALLLYMIYTLLLTKPLNRLIRNLAKINPDHPGKHKLPMPRGHRQNELGLWVRTANQLLDSIERNFHLRQIAEEQIMRLSQYDYLTRLPNRRTLQKYLQDLIKEVGESQQKLAILCLGLDDFKSLNAQFNFNAAEHILVKISDRLRNRIGNRAYIGRLGEDQFAIVLSSIEQPYEAAEMAQELLKQLARPFEINGEPITISATVGITLFPDDGQDVDNLLQQSEFAMIMAKSRNKNRYQFYIATIDTEIRQRKKLEMDLHMALEQSELSLRFQPQVNLNSSRIIGVETLLRWNHPDKGNISPDTFIPIAENSLDIIPIGDWVLESACSYLSAWRQSGFDDLRMAVNLSAVQLQDKSIVERVEGLLSKYQIPADKLELEVTETSIMEDIEVSCAQLNRLKEVGVILALDDFGTGYSSLSYLKRFPFDKIKIDKSFVDGLPDSKENTVIVEAIIQLGKSFGLEVIAEGVETMAQEKHLRHAGCLEGQGYFYGKPVLDDEFLDVLKNWDRDQ</sequence>
<feature type="domain" description="EAL" evidence="4">
    <location>
        <begin position="426"/>
        <end position="680"/>
    </location>
</feature>
<dbReference type="GO" id="GO:0071111">
    <property type="term" value="F:cyclic-guanylate-specific phosphodiesterase activity"/>
    <property type="evidence" value="ECO:0007669"/>
    <property type="project" value="UniProtKB-EC"/>
</dbReference>
<dbReference type="PATRIC" id="fig|570277.3.peg.4161"/>
<protein>
    <recommendedName>
        <fullName evidence="1">cyclic-guanylate-specific phosphodiesterase</fullName>
        <ecNumber evidence="1">3.1.4.52</ecNumber>
    </recommendedName>
</protein>
<dbReference type="SMART" id="SM00267">
    <property type="entry name" value="GGDEF"/>
    <property type="match status" value="1"/>
</dbReference>
<dbReference type="InterPro" id="IPR029787">
    <property type="entry name" value="Nucleotide_cyclase"/>
</dbReference>
<dbReference type="STRING" id="570277.EZMO1_3867"/>
<evidence type="ECO:0000259" key="5">
    <source>
        <dbReference type="PROSITE" id="PS50887"/>
    </source>
</evidence>
<dbReference type="Pfam" id="PF00990">
    <property type="entry name" value="GGDEF"/>
    <property type="match status" value="1"/>
</dbReference>
<dbReference type="PROSITE" id="PS50883">
    <property type="entry name" value="EAL"/>
    <property type="match status" value="1"/>
</dbReference>
<dbReference type="EC" id="3.1.4.52" evidence="1"/>
<dbReference type="InterPro" id="IPR035919">
    <property type="entry name" value="EAL_sf"/>
</dbReference>
<dbReference type="Gene3D" id="3.30.70.270">
    <property type="match status" value="1"/>
</dbReference>
<evidence type="ECO:0000256" key="1">
    <source>
        <dbReference type="ARBA" id="ARBA00012282"/>
    </source>
</evidence>
<dbReference type="Pfam" id="PF00563">
    <property type="entry name" value="EAL"/>
    <property type="match status" value="1"/>
</dbReference>
<evidence type="ECO:0000256" key="3">
    <source>
        <dbReference type="SAM" id="Phobius"/>
    </source>
</evidence>
<keyword evidence="6" id="KW-0449">Lipoprotein</keyword>
<feature type="transmembrane region" description="Helical" evidence="3">
    <location>
        <begin position="162"/>
        <end position="186"/>
    </location>
</feature>
<evidence type="ECO:0000256" key="2">
    <source>
        <dbReference type="ARBA" id="ARBA00022636"/>
    </source>
</evidence>
<dbReference type="RefSeq" id="WP_051789943.1">
    <property type="nucleotide sequence ID" value="NZ_CP013251.1"/>
</dbReference>
<keyword evidence="3" id="KW-1133">Transmembrane helix</keyword>
<dbReference type="OrthoDB" id="9804951at2"/>
<feature type="transmembrane region" description="Helical" evidence="3">
    <location>
        <begin position="20"/>
        <end position="39"/>
    </location>
</feature>
<dbReference type="NCBIfam" id="TIGR00254">
    <property type="entry name" value="GGDEF"/>
    <property type="match status" value="1"/>
</dbReference>
<dbReference type="PANTHER" id="PTHR44757">
    <property type="entry name" value="DIGUANYLATE CYCLASE DGCP"/>
    <property type="match status" value="1"/>
</dbReference>
<gene>
    <name evidence="6" type="ORF">EZMO1_3867</name>
</gene>
<keyword evidence="3" id="KW-0472">Membrane</keyword>
<dbReference type="FunFam" id="3.20.20.450:FF:000001">
    <property type="entry name" value="Cyclic di-GMP phosphodiesterase yahA"/>
    <property type="match status" value="1"/>
</dbReference>
<dbReference type="AlphaFoldDB" id="A0A142BGD3"/>
<dbReference type="Gene3D" id="3.20.20.450">
    <property type="entry name" value="EAL domain"/>
    <property type="match status" value="1"/>
</dbReference>
<dbReference type="PANTHER" id="PTHR44757:SF2">
    <property type="entry name" value="BIOFILM ARCHITECTURE MAINTENANCE PROTEIN MBAA"/>
    <property type="match status" value="1"/>
</dbReference>
<dbReference type="InterPro" id="IPR052155">
    <property type="entry name" value="Biofilm_reg_signaling"/>
</dbReference>
<dbReference type="PROSITE" id="PS50887">
    <property type="entry name" value="GGDEF"/>
    <property type="match status" value="1"/>
</dbReference>
<keyword evidence="3" id="KW-0812">Transmembrane</keyword>
<dbReference type="SUPFAM" id="SSF141868">
    <property type="entry name" value="EAL domain-like"/>
    <property type="match status" value="1"/>
</dbReference>
<proteinExistence type="predicted"/>
<reference evidence="6" key="2">
    <citation type="journal article" date="2016" name="Front. Microbiol.">
        <title>Genomic Insight into the Host-Endosymbiont Relationship of Endozoicomonas montiporae CL-33(T) with its Coral Host.</title>
        <authorList>
            <person name="Ding J.-Y."/>
            <person name="Shiu J.-H."/>
            <person name="Chen W.-M."/>
            <person name="Chiang Y.-R."/>
            <person name="Tang S.-L."/>
        </authorList>
    </citation>
    <scope>NUCLEOTIDE SEQUENCE [LARGE SCALE GENOMIC DNA]</scope>
    <source>
        <strain evidence="6">CL-33</strain>
    </source>
</reference>
<reference evidence="6" key="1">
    <citation type="submission" date="2015-11" db="EMBL/GenBank/DDBJ databases">
        <authorList>
            <person name="Zhang Y."/>
            <person name="Guo Z."/>
        </authorList>
    </citation>
    <scope>NUCLEOTIDE SEQUENCE</scope>
    <source>
        <strain evidence="6">CL-33</strain>
    </source>
</reference>
<dbReference type="Proteomes" id="UP000071065">
    <property type="component" value="Chromosome"/>
</dbReference>
<dbReference type="CDD" id="cd01948">
    <property type="entry name" value="EAL"/>
    <property type="match status" value="1"/>
</dbReference>
<keyword evidence="2" id="KW-0973">c-di-GMP</keyword>
<feature type="domain" description="GGDEF" evidence="5">
    <location>
        <begin position="284"/>
        <end position="417"/>
    </location>
</feature>
<dbReference type="SUPFAM" id="SSF55073">
    <property type="entry name" value="Nucleotide cyclase"/>
    <property type="match status" value="1"/>
</dbReference>
<dbReference type="InterPro" id="IPR043128">
    <property type="entry name" value="Rev_trsase/Diguanyl_cyclase"/>
</dbReference>
<dbReference type="KEGG" id="emp:EZMO1_3867"/>
<evidence type="ECO:0000259" key="4">
    <source>
        <dbReference type="PROSITE" id="PS50883"/>
    </source>
</evidence>
<organism evidence="6">
    <name type="scientific">Endozoicomonas montiporae CL-33</name>
    <dbReference type="NCBI Taxonomy" id="570277"/>
    <lineage>
        <taxon>Bacteria</taxon>
        <taxon>Pseudomonadati</taxon>
        <taxon>Pseudomonadota</taxon>
        <taxon>Gammaproteobacteria</taxon>
        <taxon>Oceanospirillales</taxon>
        <taxon>Endozoicomonadaceae</taxon>
        <taxon>Endozoicomonas</taxon>
    </lineage>
</organism>
<dbReference type="InterPro" id="IPR001633">
    <property type="entry name" value="EAL_dom"/>
</dbReference>
<dbReference type="InterPro" id="IPR000160">
    <property type="entry name" value="GGDEF_dom"/>
</dbReference>